<comment type="similarity">
    <text evidence="6">Belongs to the inorganic carbon transporter (TC 9.A.2) DabA family.</text>
</comment>
<feature type="binding site" evidence="6">
    <location>
        <position position="307"/>
    </location>
    <ligand>
        <name>Zn(2+)</name>
        <dbReference type="ChEBI" id="CHEBI:29105"/>
    </ligand>
</feature>
<dbReference type="PANTHER" id="PTHR38344">
    <property type="entry name" value="UPF0753 PROTEIN AQ_863"/>
    <property type="match status" value="1"/>
</dbReference>
<dbReference type="HAMAP" id="MF_01871">
    <property type="entry name" value="DabA"/>
    <property type="match status" value="1"/>
</dbReference>
<proteinExistence type="inferred from homology"/>
<evidence type="ECO:0000313" key="9">
    <source>
        <dbReference type="Proteomes" id="UP000221024"/>
    </source>
</evidence>
<dbReference type="GO" id="GO:0008270">
    <property type="term" value="F:zinc ion binding"/>
    <property type="evidence" value="ECO:0007669"/>
    <property type="project" value="UniProtKB-UniRule"/>
</dbReference>
<evidence type="ECO:0000256" key="4">
    <source>
        <dbReference type="ARBA" id="ARBA00022833"/>
    </source>
</evidence>
<comment type="cofactor">
    <cofactor evidence="6">
        <name>Zn(2+)</name>
        <dbReference type="ChEBI" id="CHEBI:29105"/>
    </cofactor>
</comment>
<dbReference type="EMBL" id="PDEP01000005">
    <property type="protein sequence ID" value="PEN07726.1"/>
    <property type="molecule type" value="Genomic_DNA"/>
</dbReference>
<evidence type="ECO:0000256" key="2">
    <source>
        <dbReference type="ARBA" id="ARBA00022475"/>
    </source>
</evidence>
<dbReference type="InterPro" id="IPR018752">
    <property type="entry name" value="DabA"/>
</dbReference>
<dbReference type="OrthoDB" id="9805101at2"/>
<dbReference type="GO" id="GO:0005886">
    <property type="term" value="C:plasma membrane"/>
    <property type="evidence" value="ECO:0007669"/>
    <property type="project" value="UniProtKB-SubCell"/>
</dbReference>
<evidence type="ECO:0000256" key="3">
    <source>
        <dbReference type="ARBA" id="ARBA00022723"/>
    </source>
</evidence>
<dbReference type="Pfam" id="PF10070">
    <property type="entry name" value="DabA"/>
    <property type="match status" value="1"/>
</dbReference>
<evidence type="ECO:0000256" key="1">
    <source>
        <dbReference type="ARBA" id="ARBA00022448"/>
    </source>
</evidence>
<dbReference type="RefSeq" id="WP_098061913.1">
    <property type="nucleotide sequence ID" value="NZ_PDEP01000005.1"/>
</dbReference>
<comment type="subunit">
    <text evidence="6">Forms a complex with DabB.</text>
</comment>
<comment type="function">
    <text evidence="6">Part of an energy-coupled inorganic carbon pump.</text>
</comment>
<name>A0A2H3P1H3_9BACT</name>
<dbReference type="AlphaFoldDB" id="A0A2H3P1H3"/>
<keyword evidence="1 6" id="KW-0813">Transport</keyword>
<feature type="binding site" evidence="6">
    <location>
        <position position="309"/>
    </location>
    <ligand>
        <name>Zn(2+)</name>
        <dbReference type="ChEBI" id="CHEBI:29105"/>
    </ligand>
</feature>
<feature type="region of interest" description="Disordered" evidence="7">
    <location>
        <begin position="789"/>
        <end position="819"/>
    </location>
</feature>
<keyword evidence="3 6" id="KW-0479">Metal-binding</keyword>
<sequence>MPTDLSALRARVENAANVLGRCWPLQSYIAANPLAGFEDRPFNEAVRHARALFDGCGYPRANQLRYAWNAGAIDPDHLQERLRAHEQTGPLETLLAELEGAEIRSESPAPRADDPLNRIMAKWLAVFLDQGQAAWSMPHREKGFYAAWREVAPYDTQIPNRASLRTLPERAVDALAAGLDGHPESQWEAILQHHLTALPGWAAFIKWRVQARHDAWQAAHPITLIGYLAARLHTARALGLSVTPNNERSAANRRPPNDDEYAERAAPWLEAWEATYREQLLSDLEIAASTTAQASASPRPNAQLVFCIDVRSEVIRRHLEETGPYETFGYAGFFGLPMQYEAHGTDARVELCPPIVDPKHRIRETPTADSGDAATHDRWQAWAQAGRSLVKSLKQNIAAAFGFVEASGGLFGAALAARTLVPNWLRTGREAWTARIPQPDDFCDLTLDRTPEADTPDGLPVGLAVQEKAAYAEAAFRLMGWDRFAPVVVFTGHGSETANNPYQSSLDCGACAGHPGGPNARVLAAICNESEVRAALRERGIDIPDDTVFLAAQHNTTTDAVQFFATPALTDTQAQIVAQLERDLNTAQDHATAERAPTLRGADLKRSTADTERRAVDWAEARPEWGLSGNAAFIIGRRALTSQCNLEGRAFLHAYDWQADANGTALAQIMTGPLVVGEWINTQYYFSTVDNAVYGSGSKITQNVVGNFGVWQGNGGDLMTGLPLQSLQSDDTTPYHHPLRLMAVVQAPVDRVKRILNRNAQLRMLFDHEWMALAVMDPEQNNAVCRYQPGGTWQDESEPSASTTEDAASVSEPERAMSV</sequence>
<reference evidence="8 9" key="1">
    <citation type="submission" date="2017-10" db="EMBL/GenBank/DDBJ databases">
        <title>Draft genome of Longimonas halophila.</title>
        <authorList>
            <person name="Goh K.M."/>
            <person name="Shamsir M.S."/>
            <person name="Lim S.W."/>
        </authorList>
    </citation>
    <scope>NUCLEOTIDE SEQUENCE [LARGE SCALE GENOMIC DNA]</scope>
    <source>
        <strain evidence="8 9">KCTC 42399</strain>
    </source>
</reference>
<organism evidence="8 9">
    <name type="scientific">Longimonas halophila</name>
    <dbReference type="NCBI Taxonomy" id="1469170"/>
    <lineage>
        <taxon>Bacteria</taxon>
        <taxon>Pseudomonadati</taxon>
        <taxon>Rhodothermota</taxon>
        <taxon>Rhodothermia</taxon>
        <taxon>Rhodothermales</taxon>
        <taxon>Salisaetaceae</taxon>
        <taxon>Longimonas</taxon>
    </lineage>
</organism>
<dbReference type="PANTHER" id="PTHR38344:SF1">
    <property type="entry name" value="INORGANIC CARBON TRANSPORTER SUBUNIT DABA-RELATED"/>
    <property type="match status" value="1"/>
</dbReference>
<comment type="subcellular location">
    <subcellularLocation>
        <location evidence="6">Cell membrane</location>
        <topology evidence="6">Peripheral membrane protein</topology>
    </subcellularLocation>
</comment>
<evidence type="ECO:0000256" key="6">
    <source>
        <dbReference type="HAMAP-Rule" id="MF_01871"/>
    </source>
</evidence>
<keyword evidence="9" id="KW-1185">Reference proteome</keyword>
<comment type="caution">
    <text evidence="8">The sequence shown here is derived from an EMBL/GenBank/DDBJ whole genome shotgun (WGS) entry which is preliminary data.</text>
</comment>
<feature type="binding site" evidence="6">
    <location>
        <position position="508"/>
    </location>
    <ligand>
        <name>Zn(2+)</name>
        <dbReference type="ChEBI" id="CHEBI:29105"/>
    </ligand>
</feature>
<keyword evidence="5 6" id="KW-0472">Membrane</keyword>
<keyword evidence="4 6" id="KW-0862">Zinc</keyword>
<protein>
    <recommendedName>
        <fullName evidence="6">Probable inorganic carbon transporter subunit DabA</fullName>
    </recommendedName>
</protein>
<evidence type="ECO:0000256" key="5">
    <source>
        <dbReference type="ARBA" id="ARBA00023136"/>
    </source>
</evidence>
<keyword evidence="2 6" id="KW-1003">Cell membrane</keyword>
<evidence type="ECO:0000313" key="8">
    <source>
        <dbReference type="EMBL" id="PEN07726.1"/>
    </source>
</evidence>
<dbReference type="Proteomes" id="UP000221024">
    <property type="component" value="Unassembled WGS sequence"/>
</dbReference>
<accession>A0A2H3P1H3</accession>
<gene>
    <name evidence="6" type="primary">dabA</name>
    <name evidence="8" type="ORF">CRI93_07010</name>
</gene>
<evidence type="ECO:0000256" key="7">
    <source>
        <dbReference type="SAM" id="MobiDB-lite"/>
    </source>
</evidence>
<feature type="binding site" evidence="6">
    <location>
        <position position="493"/>
    </location>
    <ligand>
        <name>Zn(2+)</name>
        <dbReference type="ChEBI" id="CHEBI:29105"/>
    </ligand>
</feature>